<dbReference type="RefSeq" id="WP_167962933.1">
    <property type="nucleotide sequence ID" value="NZ_JAATJJ010000001.1"/>
</dbReference>
<evidence type="ECO:0000313" key="5">
    <source>
        <dbReference type="EMBL" id="NJB71299.1"/>
    </source>
</evidence>
<dbReference type="SUPFAM" id="SSF48452">
    <property type="entry name" value="TPR-like"/>
    <property type="match status" value="1"/>
</dbReference>
<dbReference type="AlphaFoldDB" id="A0A846R3A2"/>
<name>A0A846R3A2_9FLAO</name>
<feature type="chain" id="PRO_5032348945" evidence="3">
    <location>
        <begin position="19"/>
        <end position="252"/>
    </location>
</feature>
<evidence type="ECO:0000256" key="1">
    <source>
        <dbReference type="PROSITE-ProRule" id="PRU00339"/>
    </source>
</evidence>
<evidence type="ECO:0000313" key="6">
    <source>
        <dbReference type="Proteomes" id="UP000590442"/>
    </source>
</evidence>
<evidence type="ECO:0000259" key="4">
    <source>
        <dbReference type="PROSITE" id="PS51781"/>
    </source>
</evidence>
<accession>A0A846R3A2</accession>
<dbReference type="InterPro" id="IPR003646">
    <property type="entry name" value="SH3-like_bac-type"/>
</dbReference>
<evidence type="ECO:0000256" key="3">
    <source>
        <dbReference type="SAM" id="SignalP"/>
    </source>
</evidence>
<keyword evidence="2" id="KW-0472">Membrane</keyword>
<feature type="repeat" description="TPR" evidence="1">
    <location>
        <begin position="20"/>
        <end position="53"/>
    </location>
</feature>
<feature type="repeat" description="TPR" evidence="1">
    <location>
        <begin position="54"/>
        <end position="87"/>
    </location>
</feature>
<sequence length="252" mass="29199">MKHFITILALLISFWGTAQNEALFNNATTAYNEGDYDKAIENYQRILENGEHSAALYFNLGNAHYKLNQIAPSIYYYEKALLLKPNDPEIQSNLGYAQNMTLDAIEEMPETGLSKIYKKLTSFLSFDQWAYTAIVLMILFVLMYIAFYYFRYATHKRIAFITSVVSLILSVFSIVMAYLQYNDFNNYQPAIVFANETIIKSEPNNRSEEVFRLHQGTKVNVLEQLNNWKKIKILDGKIGWVPSDDIKILKDF</sequence>
<dbReference type="PROSITE" id="PS51781">
    <property type="entry name" value="SH3B"/>
    <property type="match status" value="1"/>
</dbReference>
<dbReference type="EMBL" id="JAATJJ010000001">
    <property type="protein sequence ID" value="NJB71299.1"/>
    <property type="molecule type" value="Genomic_DNA"/>
</dbReference>
<keyword evidence="3" id="KW-0732">Signal</keyword>
<dbReference type="Proteomes" id="UP000590442">
    <property type="component" value="Unassembled WGS sequence"/>
</dbReference>
<evidence type="ECO:0000256" key="2">
    <source>
        <dbReference type="SAM" id="Phobius"/>
    </source>
</evidence>
<keyword evidence="2" id="KW-0812">Transmembrane</keyword>
<dbReference type="SMART" id="SM00287">
    <property type="entry name" value="SH3b"/>
    <property type="match status" value="1"/>
</dbReference>
<dbReference type="Gene3D" id="2.30.30.40">
    <property type="entry name" value="SH3 Domains"/>
    <property type="match status" value="1"/>
</dbReference>
<proteinExistence type="predicted"/>
<reference evidence="5 6" key="1">
    <citation type="submission" date="2020-03" db="EMBL/GenBank/DDBJ databases">
        <title>Genomic Encyclopedia of Type Strains, Phase IV (KMG-IV): sequencing the most valuable type-strain genomes for metagenomic binning, comparative biology and taxonomic classification.</title>
        <authorList>
            <person name="Goeker M."/>
        </authorList>
    </citation>
    <scope>NUCLEOTIDE SEQUENCE [LARGE SCALE GENOMIC DNA]</scope>
    <source>
        <strain evidence="5 6">DSM 29762</strain>
    </source>
</reference>
<feature type="transmembrane region" description="Helical" evidence="2">
    <location>
        <begin position="157"/>
        <end position="179"/>
    </location>
</feature>
<keyword evidence="1" id="KW-0802">TPR repeat</keyword>
<keyword evidence="6" id="KW-1185">Reference proteome</keyword>
<dbReference type="InterPro" id="IPR019734">
    <property type="entry name" value="TPR_rpt"/>
</dbReference>
<dbReference type="Pfam" id="PF13432">
    <property type="entry name" value="TPR_16"/>
    <property type="match status" value="1"/>
</dbReference>
<dbReference type="PROSITE" id="PS50005">
    <property type="entry name" value="TPR"/>
    <property type="match status" value="2"/>
</dbReference>
<keyword evidence="2" id="KW-1133">Transmembrane helix</keyword>
<dbReference type="InterPro" id="IPR011990">
    <property type="entry name" value="TPR-like_helical_dom_sf"/>
</dbReference>
<protein>
    <submittedName>
        <fullName evidence="5">Tetratricopeptide (TPR) repeat protein</fullName>
    </submittedName>
</protein>
<dbReference type="SUPFAM" id="SSF50044">
    <property type="entry name" value="SH3-domain"/>
    <property type="match status" value="1"/>
</dbReference>
<dbReference type="Gene3D" id="1.25.40.10">
    <property type="entry name" value="Tetratricopeptide repeat domain"/>
    <property type="match status" value="1"/>
</dbReference>
<dbReference type="Pfam" id="PF08239">
    <property type="entry name" value="SH3_3"/>
    <property type="match status" value="1"/>
</dbReference>
<dbReference type="PROSITE" id="PS50293">
    <property type="entry name" value="TPR_REGION"/>
    <property type="match status" value="1"/>
</dbReference>
<organism evidence="5 6">
    <name type="scientific">Saonia flava</name>
    <dbReference type="NCBI Taxonomy" id="523696"/>
    <lineage>
        <taxon>Bacteria</taxon>
        <taxon>Pseudomonadati</taxon>
        <taxon>Bacteroidota</taxon>
        <taxon>Flavobacteriia</taxon>
        <taxon>Flavobacteriales</taxon>
        <taxon>Flavobacteriaceae</taxon>
        <taxon>Saonia</taxon>
    </lineage>
</organism>
<feature type="signal peptide" evidence="3">
    <location>
        <begin position="1"/>
        <end position="18"/>
    </location>
</feature>
<comment type="caution">
    <text evidence="5">The sequence shown here is derived from an EMBL/GenBank/DDBJ whole genome shotgun (WGS) entry which is preliminary data.</text>
</comment>
<feature type="transmembrane region" description="Helical" evidence="2">
    <location>
        <begin position="129"/>
        <end position="150"/>
    </location>
</feature>
<dbReference type="InterPro" id="IPR036028">
    <property type="entry name" value="SH3-like_dom_sf"/>
</dbReference>
<feature type="domain" description="SH3b" evidence="4">
    <location>
        <begin position="187"/>
        <end position="250"/>
    </location>
</feature>
<dbReference type="SMART" id="SM00028">
    <property type="entry name" value="TPR"/>
    <property type="match status" value="2"/>
</dbReference>
<gene>
    <name evidence="5" type="ORF">GGR42_001761</name>
</gene>